<evidence type="ECO:0000313" key="3">
    <source>
        <dbReference type="Proteomes" id="UP001222325"/>
    </source>
</evidence>
<feature type="region of interest" description="Disordered" evidence="1">
    <location>
        <begin position="68"/>
        <end position="117"/>
    </location>
</feature>
<dbReference type="AlphaFoldDB" id="A0AAD6UGW1"/>
<sequence>MEGLSDEVCPLCKSAFITLPKKCEGTFNVANEGRYFQHCARHTFNNTTPCKYFYWNDTMQRRFGEIDSGPSNWDVDDSPRRNPDFDSPSRSIASTPTSRGQTSTPTSSSRQPRLPCKNQPCQAAGNANCVQLYCKKCCLTSPTHCVLDAQAYAKPVDPSYAAKLIAGDFKMNGAANHAAIYKKAQAHTIEVYWWAKDNEPSEAFSVSATSYPFFHPKDSAPIVAFVEYLESLTASELDKSIPDAIQETVAFTPGATHVSFIVNTNCIVYRRFNLDRNTGLTIDHIKALIRAHRGQAVRPVPRTLDAAVNLLHGDAIQVDWELIETGTEDEMRARPVEALMRILVGDGNIIVPPSPLSTPTSSRPGTAMSDVLPTSTIENVNNVEDSDVSKDQDSTMENLNNVEDSEVSKDQDTQSEAEAPRRPLATSWRGPVDDFDDSFLWEFVAYDPEVDVIPYKPKVIVLNYIQYNEFGERIPDQMHVRRLNVMEFRTIGTGPDEMEDRSVPESAFTISAFTRTLVKGALDHVWPGEVDFEVFWRLPGYDNCSEFGPLVAYRARDPGEARTTIWSIRATHTLPVLGPPEAGRVMLVIRECKDDDEEVAVPPGLAPLIPPPIPAQAPLPVPVAPVAPVVAAAQAGQNTFAINEETAVWLHETFGDYPLVSEIRHTDKRAQQQVVKLLEWAKQVYEIRAANRRVPGSQGGMAMGHIISLSNLGSLFLRSASWIKDAIHIHEYVIANSQKPQVAQILASGQRMGVSALCQQLTRLPV</sequence>
<organism evidence="2 3">
    <name type="scientific">Mycena belliarum</name>
    <dbReference type="NCBI Taxonomy" id="1033014"/>
    <lineage>
        <taxon>Eukaryota</taxon>
        <taxon>Fungi</taxon>
        <taxon>Dikarya</taxon>
        <taxon>Basidiomycota</taxon>
        <taxon>Agaricomycotina</taxon>
        <taxon>Agaricomycetes</taxon>
        <taxon>Agaricomycetidae</taxon>
        <taxon>Agaricales</taxon>
        <taxon>Marasmiineae</taxon>
        <taxon>Mycenaceae</taxon>
        <taxon>Mycena</taxon>
    </lineage>
</organism>
<reference evidence="2" key="1">
    <citation type="submission" date="2023-03" db="EMBL/GenBank/DDBJ databases">
        <title>Massive genome expansion in bonnet fungi (Mycena s.s.) driven by repeated elements and novel gene families across ecological guilds.</title>
        <authorList>
            <consortium name="Lawrence Berkeley National Laboratory"/>
            <person name="Harder C.B."/>
            <person name="Miyauchi S."/>
            <person name="Viragh M."/>
            <person name="Kuo A."/>
            <person name="Thoen E."/>
            <person name="Andreopoulos B."/>
            <person name="Lu D."/>
            <person name="Skrede I."/>
            <person name="Drula E."/>
            <person name="Henrissat B."/>
            <person name="Morin E."/>
            <person name="Kohler A."/>
            <person name="Barry K."/>
            <person name="LaButti K."/>
            <person name="Morin E."/>
            <person name="Salamov A."/>
            <person name="Lipzen A."/>
            <person name="Mereny Z."/>
            <person name="Hegedus B."/>
            <person name="Baldrian P."/>
            <person name="Stursova M."/>
            <person name="Weitz H."/>
            <person name="Taylor A."/>
            <person name="Grigoriev I.V."/>
            <person name="Nagy L.G."/>
            <person name="Martin F."/>
            <person name="Kauserud H."/>
        </authorList>
    </citation>
    <scope>NUCLEOTIDE SEQUENCE</scope>
    <source>
        <strain evidence="2">CBHHK173m</strain>
    </source>
</reference>
<comment type="caution">
    <text evidence="2">The sequence shown here is derived from an EMBL/GenBank/DDBJ whole genome shotgun (WGS) entry which is preliminary data.</text>
</comment>
<keyword evidence="3" id="KW-1185">Reference proteome</keyword>
<feature type="compositionally biased region" description="Low complexity" evidence="1">
    <location>
        <begin position="94"/>
        <end position="113"/>
    </location>
</feature>
<evidence type="ECO:0000313" key="2">
    <source>
        <dbReference type="EMBL" id="KAJ7103081.1"/>
    </source>
</evidence>
<protein>
    <submittedName>
        <fullName evidence="2">Uncharacterized protein</fullName>
    </submittedName>
</protein>
<accession>A0AAD6UGW1</accession>
<name>A0AAD6UGW1_9AGAR</name>
<dbReference type="EMBL" id="JARJCN010000002">
    <property type="protein sequence ID" value="KAJ7103081.1"/>
    <property type="molecule type" value="Genomic_DNA"/>
</dbReference>
<dbReference type="Proteomes" id="UP001222325">
    <property type="component" value="Unassembled WGS sequence"/>
</dbReference>
<feature type="compositionally biased region" description="Polar residues" evidence="1">
    <location>
        <begin position="372"/>
        <end position="383"/>
    </location>
</feature>
<feature type="region of interest" description="Disordered" evidence="1">
    <location>
        <begin position="351"/>
        <end position="429"/>
    </location>
</feature>
<gene>
    <name evidence="2" type="ORF">B0H15DRAFT_795316</name>
</gene>
<proteinExistence type="predicted"/>
<evidence type="ECO:0000256" key="1">
    <source>
        <dbReference type="SAM" id="MobiDB-lite"/>
    </source>
</evidence>